<keyword evidence="1" id="KW-1133">Transmembrane helix</keyword>
<protein>
    <submittedName>
        <fullName evidence="2">Uncharacterized protein</fullName>
    </submittedName>
</protein>
<sequence>MFVLLNIGFEFHDMKQLYQDYLTAIHVFGFWFALYFVSNIPHYILVHFYCYTFLHIRGPFRGLQFAIRGQA</sequence>
<comment type="caution">
    <text evidence="2">The sequence shown here is derived from an EMBL/GenBank/DDBJ whole genome shotgun (WGS) entry which is preliminary data.</text>
</comment>
<proteinExistence type="predicted"/>
<name>A0A0F9K708_9ZZZZ</name>
<keyword evidence="1" id="KW-0472">Membrane</keyword>
<dbReference type="AlphaFoldDB" id="A0A0F9K708"/>
<accession>A0A0F9K708</accession>
<keyword evidence="1" id="KW-0812">Transmembrane</keyword>
<evidence type="ECO:0000256" key="1">
    <source>
        <dbReference type="SAM" id="Phobius"/>
    </source>
</evidence>
<reference evidence="2" key="1">
    <citation type="journal article" date="2015" name="Nature">
        <title>Complex archaea that bridge the gap between prokaryotes and eukaryotes.</title>
        <authorList>
            <person name="Spang A."/>
            <person name="Saw J.H."/>
            <person name="Jorgensen S.L."/>
            <person name="Zaremba-Niedzwiedzka K."/>
            <person name="Martijn J."/>
            <person name="Lind A.E."/>
            <person name="van Eijk R."/>
            <person name="Schleper C."/>
            <person name="Guy L."/>
            <person name="Ettema T.J."/>
        </authorList>
    </citation>
    <scope>NUCLEOTIDE SEQUENCE</scope>
</reference>
<evidence type="ECO:0000313" key="2">
    <source>
        <dbReference type="EMBL" id="KKM17873.1"/>
    </source>
</evidence>
<dbReference type="EMBL" id="LAZR01014352">
    <property type="protein sequence ID" value="KKM17873.1"/>
    <property type="molecule type" value="Genomic_DNA"/>
</dbReference>
<organism evidence="2">
    <name type="scientific">marine sediment metagenome</name>
    <dbReference type="NCBI Taxonomy" id="412755"/>
    <lineage>
        <taxon>unclassified sequences</taxon>
        <taxon>metagenomes</taxon>
        <taxon>ecological metagenomes</taxon>
    </lineage>
</organism>
<gene>
    <name evidence="2" type="ORF">LCGC14_1671420</name>
</gene>
<feature type="transmembrane region" description="Helical" evidence="1">
    <location>
        <begin position="21"/>
        <end position="37"/>
    </location>
</feature>